<keyword evidence="3" id="KW-1185">Reference proteome</keyword>
<name>A0ABT9V1U3_9BACL</name>
<accession>A0ABT9V1U3</accession>
<evidence type="ECO:0000313" key="2">
    <source>
        <dbReference type="EMBL" id="MDQ0154916.1"/>
    </source>
</evidence>
<evidence type="ECO:0000313" key="3">
    <source>
        <dbReference type="Proteomes" id="UP001231362"/>
    </source>
</evidence>
<protein>
    <submittedName>
        <fullName evidence="2">Uncharacterized protein</fullName>
    </submittedName>
</protein>
<dbReference type="EMBL" id="JAUSTU010000004">
    <property type="protein sequence ID" value="MDQ0154916.1"/>
    <property type="molecule type" value="Genomic_DNA"/>
</dbReference>
<proteinExistence type="predicted"/>
<feature type="compositionally biased region" description="Basic residues" evidence="1">
    <location>
        <begin position="63"/>
        <end position="77"/>
    </location>
</feature>
<dbReference type="RefSeq" id="WP_307149498.1">
    <property type="nucleotide sequence ID" value="NZ_JAUSTU010000004.1"/>
</dbReference>
<dbReference type="Proteomes" id="UP001231362">
    <property type="component" value="Unassembled WGS sequence"/>
</dbReference>
<reference evidence="2 3" key="1">
    <citation type="submission" date="2023-07" db="EMBL/GenBank/DDBJ databases">
        <title>Genomic Encyclopedia of Type Strains, Phase IV (KMG-IV): sequencing the most valuable type-strain genomes for metagenomic binning, comparative biology and taxonomic classification.</title>
        <authorList>
            <person name="Goeker M."/>
        </authorList>
    </citation>
    <scope>NUCLEOTIDE SEQUENCE [LARGE SCALE GENOMIC DNA]</scope>
    <source>
        <strain evidence="2 3">DSM 23948</strain>
    </source>
</reference>
<feature type="compositionally biased region" description="Basic and acidic residues" evidence="1">
    <location>
        <begin position="48"/>
        <end position="60"/>
    </location>
</feature>
<gene>
    <name evidence="2" type="ORF">J2S07_001220</name>
</gene>
<feature type="region of interest" description="Disordered" evidence="1">
    <location>
        <begin position="44"/>
        <end position="77"/>
    </location>
</feature>
<sequence>MAVFKSRFKEFSFYANNQLKSFRNGTYVTDNADEIKVLQAMSDVVQQTEKEQPKTEDAPKVKPATKPKSAPKKASGK</sequence>
<evidence type="ECO:0000256" key="1">
    <source>
        <dbReference type="SAM" id="MobiDB-lite"/>
    </source>
</evidence>
<comment type="caution">
    <text evidence="2">The sequence shown here is derived from an EMBL/GenBank/DDBJ whole genome shotgun (WGS) entry which is preliminary data.</text>
</comment>
<organism evidence="2 3">
    <name type="scientific">Anoxybacillus andreesenii</name>
    <dbReference type="NCBI Taxonomy" id="1325932"/>
    <lineage>
        <taxon>Bacteria</taxon>
        <taxon>Bacillati</taxon>
        <taxon>Bacillota</taxon>
        <taxon>Bacilli</taxon>
        <taxon>Bacillales</taxon>
        <taxon>Anoxybacillaceae</taxon>
        <taxon>Anoxybacillus</taxon>
    </lineage>
</organism>